<dbReference type="EC" id="1.6.2.2" evidence="8"/>
<feature type="binding site" evidence="7">
    <location>
        <position position="91"/>
    </location>
    <ligand>
        <name>FAD</name>
        <dbReference type="ChEBI" id="CHEBI:57692"/>
    </ligand>
</feature>
<comment type="cofactor">
    <cofactor evidence="1 7 8">
        <name>FAD</name>
        <dbReference type="ChEBI" id="CHEBI:57692"/>
    </cofactor>
</comment>
<dbReference type="InterPro" id="IPR008333">
    <property type="entry name" value="Cbr1-like_FAD-bd_dom"/>
</dbReference>
<dbReference type="InterPro" id="IPR001433">
    <property type="entry name" value="OxRdtase_FAD/NAD-bd"/>
</dbReference>
<dbReference type="GeneID" id="59347078"/>
<evidence type="ECO:0000256" key="2">
    <source>
        <dbReference type="ARBA" id="ARBA00006105"/>
    </source>
</evidence>
<evidence type="ECO:0000256" key="7">
    <source>
        <dbReference type="PIRSR" id="PIRSR601834-1"/>
    </source>
</evidence>
<dbReference type="PROSITE" id="PS51384">
    <property type="entry name" value="FAD_FR"/>
    <property type="match status" value="1"/>
</dbReference>
<feature type="chain" id="PRO_5034064270" description="NADH-cytochrome b5 reductase" evidence="9">
    <location>
        <begin position="21"/>
        <end position="279"/>
    </location>
</feature>
<dbReference type="RefSeq" id="XP_037220206.1">
    <property type="nucleotide sequence ID" value="XM_037364562.1"/>
</dbReference>
<dbReference type="Pfam" id="PF00970">
    <property type="entry name" value="FAD_binding_6"/>
    <property type="match status" value="1"/>
</dbReference>
<dbReference type="GO" id="GO:0090524">
    <property type="term" value="F:cytochrome-b5 reductase activity, acting on NADH"/>
    <property type="evidence" value="ECO:0007669"/>
    <property type="project" value="UniProtKB-EC"/>
</dbReference>
<evidence type="ECO:0000313" key="11">
    <source>
        <dbReference type="EMBL" id="KAF7302206.1"/>
    </source>
</evidence>
<dbReference type="PANTHER" id="PTHR19370">
    <property type="entry name" value="NADH-CYTOCHROME B5 REDUCTASE"/>
    <property type="match status" value="1"/>
</dbReference>
<feature type="binding site" evidence="7">
    <location>
        <position position="158"/>
    </location>
    <ligand>
        <name>FAD</name>
        <dbReference type="ChEBI" id="CHEBI:57692"/>
    </ligand>
</feature>
<feature type="binding site" evidence="7">
    <location>
        <position position="93"/>
    </location>
    <ligand>
        <name>FAD</name>
        <dbReference type="ChEBI" id="CHEBI:57692"/>
    </ligand>
</feature>
<dbReference type="OrthoDB" id="432685at2759"/>
<keyword evidence="6 8" id="KW-0520">NAD</keyword>
<dbReference type="PRINTS" id="PR00371">
    <property type="entry name" value="FPNCR"/>
</dbReference>
<dbReference type="EMBL" id="JACAZF010000006">
    <property type="protein sequence ID" value="KAF7302206.1"/>
    <property type="molecule type" value="Genomic_DNA"/>
</dbReference>
<feature type="signal peptide" evidence="9">
    <location>
        <begin position="1"/>
        <end position="20"/>
    </location>
</feature>
<feature type="binding site" evidence="7">
    <location>
        <position position="118"/>
    </location>
    <ligand>
        <name>FAD</name>
        <dbReference type="ChEBI" id="CHEBI:57692"/>
    </ligand>
</feature>
<dbReference type="Gene3D" id="2.40.30.10">
    <property type="entry name" value="Translation factors"/>
    <property type="match status" value="1"/>
</dbReference>
<keyword evidence="12" id="KW-1185">Reference proteome</keyword>
<dbReference type="FunFam" id="3.40.50.80:FF:000009">
    <property type="entry name" value="NADH-cytochrome b5 reductase"/>
    <property type="match status" value="1"/>
</dbReference>
<keyword evidence="9" id="KW-0732">Signal</keyword>
<dbReference type="GO" id="GO:0006696">
    <property type="term" value="P:ergosterol biosynthetic process"/>
    <property type="evidence" value="ECO:0007669"/>
    <property type="project" value="TreeGrafter"/>
</dbReference>
<dbReference type="CDD" id="cd06183">
    <property type="entry name" value="cyt_b5_reduct_like"/>
    <property type="match status" value="1"/>
</dbReference>
<protein>
    <recommendedName>
        <fullName evidence="8">NADH-cytochrome b5 reductase</fullName>
        <ecNumber evidence="8">1.6.2.2</ecNumber>
    </recommendedName>
</protein>
<feature type="binding site" evidence="7">
    <location>
        <position position="116"/>
    </location>
    <ligand>
        <name>FAD</name>
        <dbReference type="ChEBI" id="CHEBI:57692"/>
    </ligand>
</feature>
<sequence>MHKGATFALATAVGVVGAVAYSKTSKTPFSVIGPLSLTRMTLQSSELLNHNTKKLRFALPDSNTRTGLSLTSALLSVSLPPGNGLRTPVLRPYTPTNDPNEPGYVEFMIKLYPGGKQSTLMHSLKPGDTLSFMRIPSLGWKPNQYEHVALIAGGAGITPMYQLLHGILSNPDDKTRITLVWGVNTDEDLFLKEEFAALEKSHPQRFKTHYVVSNPEQGSRFKKGYVTKELLEQAGLKADNNGAVKVLVCGPPPMEKALTARGSGILAQLGYSASQIHQY</sequence>
<dbReference type="PRINTS" id="PR00406">
    <property type="entry name" value="CYTB5RDTASE"/>
</dbReference>
<evidence type="ECO:0000313" key="12">
    <source>
        <dbReference type="Proteomes" id="UP000636479"/>
    </source>
</evidence>
<gene>
    <name evidence="11" type="ORF">MIND_00787500</name>
</gene>
<dbReference type="SUPFAM" id="SSF63380">
    <property type="entry name" value="Riboflavin synthase domain-like"/>
    <property type="match status" value="1"/>
</dbReference>
<feature type="domain" description="FAD-binding FR-type" evidence="10">
    <location>
        <begin position="35"/>
        <end position="143"/>
    </location>
</feature>
<keyword evidence="5 8" id="KW-0560">Oxidoreductase</keyword>
<dbReference type="Gene3D" id="3.40.50.80">
    <property type="entry name" value="Nucleotide-binding domain of ferredoxin-NADP reductase (FNR) module"/>
    <property type="match status" value="1"/>
</dbReference>
<evidence type="ECO:0000256" key="5">
    <source>
        <dbReference type="ARBA" id="ARBA00023002"/>
    </source>
</evidence>
<dbReference type="InterPro" id="IPR001709">
    <property type="entry name" value="Flavoprot_Pyr_Nucl_cyt_Rdtase"/>
</dbReference>
<evidence type="ECO:0000256" key="9">
    <source>
        <dbReference type="SAM" id="SignalP"/>
    </source>
</evidence>
<comment type="caution">
    <text evidence="11">The sequence shown here is derived from an EMBL/GenBank/DDBJ whole genome shotgun (WGS) entry which is preliminary data.</text>
</comment>
<dbReference type="InterPro" id="IPR039261">
    <property type="entry name" value="FNR_nucleotide-bd"/>
</dbReference>
<dbReference type="InterPro" id="IPR001834">
    <property type="entry name" value="CBR-like"/>
</dbReference>
<comment type="catalytic activity">
    <reaction evidence="8">
        <text>2 Fe(III)-[cytochrome b5] + NADH = 2 Fe(II)-[cytochrome b5] + NAD(+) + H(+)</text>
        <dbReference type="Rhea" id="RHEA:46680"/>
        <dbReference type="Rhea" id="RHEA-COMP:10438"/>
        <dbReference type="Rhea" id="RHEA-COMP:10439"/>
        <dbReference type="ChEBI" id="CHEBI:15378"/>
        <dbReference type="ChEBI" id="CHEBI:29033"/>
        <dbReference type="ChEBI" id="CHEBI:29034"/>
        <dbReference type="ChEBI" id="CHEBI:57540"/>
        <dbReference type="ChEBI" id="CHEBI:57945"/>
        <dbReference type="EC" id="1.6.2.2"/>
    </reaction>
</comment>
<proteinExistence type="inferred from homology"/>
<evidence type="ECO:0000256" key="6">
    <source>
        <dbReference type="ARBA" id="ARBA00023027"/>
    </source>
</evidence>
<evidence type="ECO:0000256" key="8">
    <source>
        <dbReference type="RuleBase" id="RU361226"/>
    </source>
</evidence>
<evidence type="ECO:0000256" key="4">
    <source>
        <dbReference type="ARBA" id="ARBA00022827"/>
    </source>
</evidence>
<dbReference type="PANTHER" id="PTHR19370:SF101">
    <property type="entry name" value="NADH-CYTOCHROME B5 REDUCTASE"/>
    <property type="match status" value="1"/>
</dbReference>
<dbReference type="InterPro" id="IPR017938">
    <property type="entry name" value="Riboflavin_synthase-like_b-brl"/>
</dbReference>
<evidence type="ECO:0000256" key="1">
    <source>
        <dbReference type="ARBA" id="ARBA00001974"/>
    </source>
</evidence>
<evidence type="ECO:0000259" key="10">
    <source>
        <dbReference type="PROSITE" id="PS51384"/>
    </source>
</evidence>
<dbReference type="Proteomes" id="UP000636479">
    <property type="component" value="Unassembled WGS sequence"/>
</dbReference>
<keyword evidence="3 7" id="KW-0285">Flavoprotein</keyword>
<dbReference type="Pfam" id="PF00175">
    <property type="entry name" value="NAD_binding_1"/>
    <property type="match status" value="1"/>
</dbReference>
<reference evidence="11" key="1">
    <citation type="submission" date="2020-05" db="EMBL/GenBank/DDBJ databases">
        <title>Mycena genomes resolve the evolution of fungal bioluminescence.</title>
        <authorList>
            <person name="Tsai I.J."/>
        </authorList>
    </citation>
    <scope>NUCLEOTIDE SEQUENCE</scope>
    <source>
        <strain evidence="11">171206Taipei</strain>
    </source>
</reference>
<keyword evidence="4 7" id="KW-0274">FAD</keyword>
<evidence type="ECO:0000256" key="3">
    <source>
        <dbReference type="ARBA" id="ARBA00022630"/>
    </source>
</evidence>
<comment type="similarity">
    <text evidence="2 8">Belongs to the flavoprotein pyridine nucleotide cytochrome reductase family.</text>
</comment>
<feature type="binding site" evidence="7">
    <location>
        <position position="110"/>
    </location>
    <ligand>
        <name>FAD</name>
        <dbReference type="ChEBI" id="CHEBI:57692"/>
    </ligand>
</feature>
<dbReference type="AlphaFoldDB" id="A0A8H6W454"/>
<name>A0A8H6W454_9AGAR</name>
<organism evidence="11 12">
    <name type="scientific">Mycena indigotica</name>
    <dbReference type="NCBI Taxonomy" id="2126181"/>
    <lineage>
        <taxon>Eukaryota</taxon>
        <taxon>Fungi</taxon>
        <taxon>Dikarya</taxon>
        <taxon>Basidiomycota</taxon>
        <taxon>Agaricomycotina</taxon>
        <taxon>Agaricomycetes</taxon>
        <taxon>Agaricomycetidae</taxon>
        <taxon>Agaricales</taxon>
        <taxon>Marasmiineae</taxon>
        <taxon>Mycenaceae</taxon>
        <taxon>Mycena</taxon>
    </lineage>
</organism>
<dbReference type="SUPFAM" id="SSF52343">
    <property type="entry name" value="Ferredoxin reductase-like, C-terminal NADP-linked domain"/>
    <property type="match status" value="1"/>
</dbReference>
<feature type="binding site" evidence="7">
    <location>
        <position position="92"/>
    </location>
    <ligand>
        <name>FAD</name>
        <dbReference type="ChEBI" id="CHEBI:57692"/>
    </ligand>
</feature>
<accession>A0A8H6W454</accession>
<dbReference type="InterPro" id="IPR017927">
    <property type="entry name" value="FAD-bd_FR_type"/>
</dbReference>